<gene>
    <name evidence="2" type="ORF">WG219_00025</name>
</gene>
<dbReference type="EMBL" id="CP148074">
    <property type="protein sequence ID" value="WXL25914.1"/>
    <property type="molecule type" value="Genomic_DNA"/>
</dbReference>
<accession>A0ABZ2RL39</accession>
<feature type="transmembrane region" description="Helical" evidence="1">
    <location>
        <begin position="179"/>
        <end position="202"/>
    </location>
</feature>
<keyword evidence="3" id="KW-1185">Reference proteome</keyword>
<keyword evidence="1" id="KW-1133">Transmembrane helix</keyword>
<reference evidence="2 3" key="1">
    <citation type="submission" date="2024-03" db="EMBL/GenBank/DDBJ databases">
        <title>Complete genome of BD2.</title>
        <authorList>
            <person name="Cao G."/>
        </authorList>
    </citation>
    <scope>NUCLEOTIDE SEQUENCE [LARGE SCALE GENOMIC DNA]</scope>
    <source>
        <strain evidence="2 3">BD2</strain>
    </source>
</reference>
<evidence type="ECO:0000313" key="3">
    <source>
        <dbReference type="Proteomes" id="UP001476583"/>
    </source>
</evidence>
<sequence>MRLKVISLVAMLMGLIAAAMVAAVIYFPVLNTNHGATYRITAPHSFVCYGIVLLVALFALLADKLRADIASRLSLLPILMIAGVLVYTHNLSEEGELWAARQTAFDAPGWAVTDQDGYWSKYVEYVGQDHRSFYETWGADFHFNDVPLFRNNIWSSSKAQAEALLVGAGQAISYSRDGVFVAMSALAMQVAMALLLIVRSILIRRGRDKD</sequence>
<keyword evidence="1" id="KW-0812">Transmembrane</keyword>
<name>A0ABZ2RL39_ECTME</name>
<evidence type="ECO:0000313" key="2">
    <source>
        <dbReference type="EMBL" id="WXL25914.1"/>
    </source>
</evidence>
<protein>
    <submittedName>
        <fullName evidence="2">Uncharacterized protein</fullName>
    </submittedName>
</protein>
<keyword evidence="1" id="KW-0472">Membrane</keyword>
<feature type="transmembrane region" description="Helical" evidence="1">
    <location>
        <begin position="41"/>
        <end position="62"/>
    </location>
</feature>
<proteinExistence type="predicted"/>
<evidence type="ECO:0000256" key="1">
    <source>
        <dbReference type="SAM" id="Phobius"/>
    </source>
</evidence>
<organism evidence="2 3">
    <name type="scientific">Ectopseudomonas mendocina</name>
    <name type="common">Pseudomonas mendocina</name>
    <dbReference type="NCBI Taxonomy" id="300"/>
    <lineage>
        <taxon>Bacteria</taxon>
        <taxon>Pseudomonadati</taxon>
        <taxon>Pseudomonadota</taxon>
        <taxon>Gammaproteobacteria</taxon>
        <taxon>Pseudomonadales</taxon>
        <taxon>Pseudomonadaceae</taxon>
        <taxon>Ectopseudomonas</taxon>
    </lineage>
</organism>
<feature type="transmembrane region" description="Helical" evidence="1">
    <location>
        <begin position="7"/>
        <end position="29"/>
    </location>
</feature>
<dbReference type="Proteomes" id="UP001476583">
    <property type="component" value="Chromosome"/>
</dbReference>
<feature type="transmembrane region" description="Helical" evidence="1">
    <location>
        <begin position="69"/>
        <end position="88"/>
    </location>
</feature>